<accession>A0A1V5SF05</accession>
<evidence type="ECO:0000259" key="22">
    <source>
        <dbReference type="PROSITE" id="PS51462"/>
    </source>
</evidence>
<protein>
    <recommendedName>
        <fullName evidence="12">Oxidized purine nucleoside triphosphate hydrolase</fullName>
        <ecNumber evidence="11">3.6.1.56</ecNumber>
    </recommendedName>
    <alternativeName>
        <fullName evidence="16">2-hydroxy-dATP diphosphatase</fullName>
    </alternativeName>
    <alternativeName>
        <fullName evidence="15">7,8-dihydro-8-oxoguanine triphosphatase</fullName>
    </alternativeName>
    <alternativeName>
        <fullName evidence="14">8-oxo-dGTPase</fullName>
    </alternativeName>
    <alternativeName>
        <fullName evidence="17">Methylated purine nucleoside triphosphate hydrolase</fullName>
    </alternativeName>
    <alternativeName>
        <fullName evidence="13">Nucleoside diphosphate-linked moiety X motif 1</fullName>
    </alternativeName>
</protein>
<dbReference type="GO" id="GO:0106431">
    <property type="term" value="F:N6-methyl-(d)ATP hydrolase activity"/>
    <property type="evidence" value="ECO:0007669"/>
    <property type="project" value="RHEA"/>
</dbReference>
<evidence type="ECO:0000256" key="12">
    <source>
        <dbReference type="ARBA" id="ARBA00026218"/>
    </source>
</evidence>
<evidence type="ECO:0000256" key="17">
    <source>
        <dbReference type="ARBA" id="ARBA00032071"/>
    </source>
</evidence>
<organism evidence="23">
    <name type="scientific">candidate division WS2 bacterium ADurb.Bin280</name>
    <dbReference type="NCBI Taxonomy" id="1852829"/>
    <lineage>
        <taxon>Bacteria</taxon>
        <taxon>candidate division WS2</taxon>
    </lineage>
</organism>
<keyword evidence="6" id="KW-0460">Magnesium</keyword>
<evidence type="ECO:0000256" key="2">
    <source>
        <dbReference type="ARBA" id="ARBA00005582"/>
    </source>
</evidence>
<evidence type="ECO:0000256" key="4">
    <source>
        <dbReference type="ARBA" id="ARBA00022723"/>
    </source>
</evidence>
<dbReference type="GO" id="GO:0106433">
    <property type="term" value="F:O6-methyl-dGTP hydrolase activity"/>
    <property type="evidence" value="ECO:0007669"/>
    <property type="project" value="RHEA"/>
</dbReference>
<keyword evidence="5 23" id="KW-0378">Hydrolase</keyword>
<comment type="similarity">
    <text evidence="2">Belongs to the Nudix hydrolase family.</text>
</comment>
<feature type="domain" description="Nudix hydrolase" evidence="22">
    <location>
        <begin position="1"/>
        <end position="136"/>
    </location>
</feature>
<comment type="subunit">
    <text evidence="3">Monomer.</text>
</comment>
<comment type="catalytic activity">
    <reaction evidence="8">
        <text>2-oxo-dATP + H2O = 2-oxo-dAMP + diphosphate + H(+)</text>
        <dbReference type="Rhea" id="RHEA:31583"/>
        <dbReference type="ChEBI" id="CHEBI:15377"/>
        <dbReference type="ChEBI" id="CHEBI:15378"/>
        <dbReference type="ChEBI" id="CHEBI:33019"/>
        <dbReference type="ChEBI" id="CHEBI:63212"/>
        <dbReference type="ChEBI" id="CHEBI:77897"/>
        <dbReference type="EC" id="3.6.1.56"/>
    </reaction>
    <physiologicalReaction direction="left-to-right" evidence="8">
        <dbReference type="Rhea" id="RHEA:31584"/>
    </physiologicalReaction>
</comment>
<evidence type="ECO:0000256" key="9">
    <source>
        <dbReference type="ARBA" id="ARBA00024486"/>
    </source>
</evidence>
<dbReference type="GO" id="GO:0008828">
    <property type="term" value="F:dATP diphosphatase activity"/>
    <property type="evidence" value="ECO:0007669"/>
    <property type="project" value="UniProtKB-EC"/>
</dbReference>
<dbReference type="Pfam" id="PF00293">
    <property type="entry name" value="NUDIX"/>
    <property type="match status" value="1"/>
</dbReference>
<dbReference type="GO" id="GO:0035539">
    <property type="term" value="F:8-oxo-7,8-dihydrodeoxyguanosine triphosphate pyrophosphatase activity"/>
    <property type="evidence" value="ECO:0007669"/>
    <property type="project" value="RHEA"/>
</dbReference>
<evidence type="ECO:0000256" key="21">
    <source>
        <dbReference type="ARBA" id="ARBA00053094"/>
    </source>
</evidence>
<proteinExistence type="inferred from homology"/>
<evidence type="ECO:0000256" key="3">
    <source>
        <dbReference type="ARBA" id="ARBA00011245"/>
    </source>
</evidence>
<evidence type="ECO:0000256" key="14">
    <source>
        <dbReference type="ARBA" id="ARBA00030634"/>
    </source>
</evidence>
<dbReference type="GO" id="GO:0042262">
    <property type="term" value="P:DNA protection"/>
    <property type="evidence" value="ECO:0007669"/>
    <property type="project" value="InterPro"/>
</dbReference>
<evidence type="ECO:0000256" key="13">
    <source>
        <dbReference type="ARBA" id="ARBA00029673"/>
    </source>
</evidence>
<dbReference type="Proteomes" id="UP000485367">
    <property type="component" value="Unassembled WGS sequence"/>
</dbReference>
<evidence type="ECO:0000256" key="18">
    <source>
        <dbReference type="ARBA" id="ARBA00048002"/>
    </source>
</evidence>
<dbReference type="GO" id="GO:0106377">
    <property type="term" value="F:2-hydroxy-ATP hydrolase activity"/>
    <property type="evidence" value="ECO:0007669"/>
    <property type="project" value="RHEA"/>
</dbReference>
<evidence type="ECO:0000256" key="16">
    <source>
        <dbReference type="ARBA" id="ARBA00031927"/>
    </source>
</evidence>
<gene>
    <name evidence="23" type="primary">mutT</name>
    <name evidence="23" type="ORF">BWY43_00179</name>
</gene>
<evidence type="ECO:0000313" key="23">
    <source>
        <dbReference type="EMBL" id="OQA53106.1"/>
    </source>
</evidence>
<comment type="catalytic activity">
    <reaction evidence="9">
        <text>8-oxo-dGTP + H2O = 8-oxo-dGMP + diphosphate + H(+)</text>
        <dbReference type="Rhea" id="RHEA:31575"/>
        <dbReference type="ChEBI" id="CHEBI:15377"/>
        <dbReference type="ChEBI" id="CHEBI:15378"/>
        <dbReference type="ChEBI" id="CHEBI:33019"/>
        <dbReference type="ChEBI" id="CHEBI:63224"/>
        <dbReference type="ChEBI" id="CHEBI:77896"/>
    </reaction>
    <physiologicalReaction direction="left-to-right" evidence="9">
        <dbReference type="Rhea" id="RHEA:31576"/>
    </physiologicalReaction>
</comment>
<evidence type="ECO:0000256" key="10">
    <source>
        <dbReference type="ARBA" id="ARBA00024596"/>
    </source>
</evidence>
<evidence type="ECO:0000256" key="5">
    <source>
        <dbReference type="ARBA" id="ARBA00022801"/>
    </source>
</evidence>
<comment type="catalytic activity">
    <reaction evidence="18">
        <text>N(6)-methyl-ATP + H2O = N(6)-methyl-AMP + diphosphate + H(+)</text>
        <dbReference type="Rhea" id="RHEA:67608"/>
        <dbReference type="ChEBI" id="CHEBI:15377"/>
        <dbReference type="ChEBI" id="CHEBI:15378"/>
        <dbReference type="ChEBI" id="CHEBI:33019"/>
        <dbReference type="ChEBI" id="CHEBI:144842"/>
        <dbReference type="ChEBI" id="CHEBI:172873"/>
    </reaction>
    <physiologicalReaction direction="left-to-right" evidence="18">
        <dbReference type="Rhea" id="RHEA:67609"/>
    </physiologicalReaction>
</comment>
<dbReference type="GO" id="GO:0046872">
    <property type="term" value="F:metal ion binding"/>
    <property type="evidence" value="ECO:0007669"/>
    <property type="project" value="UniProtKB-KW"/>
</dbReference>
<comment type="function">
    <text evidence="21">Oxidized purine nucleoside triphosphate hydrolase which is a prominent sanitizer of the oxidized nucleotide pool. Catalyzes the hydrolysis of 2-oxo-dATP (2-hydroxy-dATP) into 2-oxo-dAMP. Also has a significant hydrolase activity toward 2-oxo-ATP, 8-oxo-dGTP and 8-oxo-dATP. Through the hydrolysis of oxidized purine nucleoside triphosphates, prevents their incorporation into DNA and the subsequent transversions A:T to C:G and G:C to T:A. Also catalyzes the hydrolysis of methylated purine nucleoside triphosphate preventing their integration into DNA. Through this antimutagenic activity protects cells from oxidative stress.</text>
</comment>
<evidence type="ECO:0000256" key="20">
    <source>
        <dbReference type="ARBA" id="ARBA00049032"/>
    </source>
</evidence>
<evidence type="ECO:0000256" key="1">
    <source>
        <dbReference type="ARBA" id="ARBA00001946"/>
    </source>
</evidence>
<comment type="catalytic activity">
    <reaction evidence="20">
        <text>N(6)-methyl-dATP + H2O = N(6)-methyl-dAMP + diphosphate + H(+)</text>
        <dbReference type="Rhea" id="RHEA:67604"/>
        <dbReference type="ChEBI" id="CHEBI:15377"/>
        <dbReference type="ChEBI" id="CHEBI:15378"/>
        <dbReference type="ChEBI" id="CHEBI:33019"/>
        <dbReference type="ChEBI" id="CHEBI:169976"/>
        <dbReference type="ChEBI" id="CHEBI:172872"/>
    </reaction>
    <physiologicalReaction direction="left-to-right" evidence="20">
        <dbReference type="Rhea" id="RHEA:67605"/>
    </physiologicalReaction>
</comment>
<dbReference type="InterPro" id="IPR000086">
    <property type="entry name" value="NUDIX_hydrolase_dom"/>
</dbReference>
<reference evidence="23" key="1">
    <citation type="submission" date="2017-02" db="EMBL/GenBank/DDBJ databases">
        <title>Delving into the versatile metabolic prowess of the omnipresent phylum Bacteroidetes.</title>
        <authorList>
            <person name="Nobu M.K."/>
            <person name="Mei R."/>
            <person name="Narihiro T."/>
            <person name="Kuroda K."/>
            <person name="Liu W.-T."/>
        </authorList>
    </citation>
    <scope>NUCLEOTIDE SEQUENCE</scope>
    <source>
        <strain evidence="23">ADurb.Bin280</strain>
    </source>
</reference>
<dbReference type="EMBL" id="MWBO01000010">
    <property type="protein sequence ID" value="OQA53106.1"/>
    <property type="molecule type" value="Genomic_DNA"/>
</dbReference>
<comment type="catalytic activity">
    <reaction evidence="7">
        <text>8-oxo-dATP + H2O = 8-oxo-dAMP + diphosphate + H(+)</text>
        <dbReference type="Rhea" id="RHEA:65396"/>
        <dbReference type="ChEBI" id="CHEBI:15377"/>
        <dbReference type="ChEBI" id="CHEBI:15378"/>
        <dbReference type="ChEBI" id="CHEBI:33019"/>
        <dbReference type="ChEBI" id="CHEBI:71361"/>
        <dbReference type="ChEBI" id="CHEBI:172871"/>
    </reaction>
    <physiologicalReaction direction="left-to-right" evidence="7">
        <dbReference type="Rhea" id="RHEA:65397"/>
    </physiologicalReaction>
</comment>
<comment type="cofactor">
    <cofactor evidence="1">
        <name>Mg(2+)</name>
        <dbReference type="ChEBI" id="CHEBI:18420"/>
    </cofactor>
</comment>
<evidence type="ECO:0000256" key="8">
    <source>
        <dbReference type="ARBA" id="ARBA00024459"/>
    </source>
</evidence>
<evidence type="ECO:0000256" key="15">
    <source>
        <dbReference type="ARBA" id="ARBA00030682"/>
    </source>
</evidence>
<dbReference type="AlphaFoldDB" id="A0A1V5SF05"/>
<dbReference type="CDD" id="cd03427">
    <property type="entry name" value="NUDIX_MTH1_Nudt1"/>
    <property type="match status" value="1"/>
</dbReference>
<dbReference type="InterPro" id="IPR003563">
    <property type="entry name" value="8ODP"/>
</dbReference>
<dbReference type="EC" id="3.6.1.56" evidence="11"/>
<comment type="caution">
    <text evidence="23">The sequence shown here is derived from an EMBL/GenBank/DDBJ whole genome shotgun (WGS) entry which is preliminary data.</text>
</comment>
<evidence type="ECO:0000256" key="6">
    <source>
        <dbReference type="ARBA" id="ARBA00022842"/>
    </source>
</evidence>
<evidence type="ECO:0000256" key="11">
    <source>
        <dbReference type="ARBA" id="ARBA00026103"/>
    </source>
</evidence>
<evidence type="ECO:0000256" key="19">
    <source>
        <dbReference type="ARBA" id="ARBA00048894"/>
    </source>
</evidence>
<dbReference type="PROSITE" id="PS51462">
    <property type="entry name" value="NUDIX"/>
    <property type="match status" value="1"/>
</dbReference>
<dbReference type="SUPFAM" id="SSF55811">
    <property type="entry name" value="Nudix"/>
    <property type="match status" value="1"/>
</dbReference>
<dbReference type="Gene3D" id="3.90.79.10">
    <property type="entry name" value="Nucleoside Triphosphate Pyrophosphohydrolase"/>
    <property type="match status" value="1"/>
</dbReference>
<dbReference type="GO" id="GO:0008413">
    <property type="term" value="F:8-oxo-7,8-dihydroguanosine triphosphate pyrophosphatase activity"/>
    <property type="evidence" value="ECO:0007669"/>
    <property type="project" value="InterPro"/>
</dbReference>
<dbReference type="PRINTS" id="PR01403">
    <property type="entry name" value="8OXTPHPHTASE"/>
</dbReference>
<name>A0A1V5SF05_9BACT</name>
<dbReference type="PANTHER" id="PTHR43758">
    <property type="entry name" value="7,8-DIHYDRO-8-OXOGUANINE TRIPHOSPHATASE"/>
    <property type="match status" value="1"/>
</dbReference>
<dbReference type="GO" id="GO:0106378">
    <property type="term" value="F:2-hydroxy-dATP hydrolase activity"/>
    <property type="evidence" value="ECO:0007669"/>
    <property type="project" value="RHEA"/>
</dbReference>
<dbReference type="GO" id="GO:0005737">
    <property type="term" value="C:cytoplasm"/>
    <property type="evidence" value="ECO:0007669"/>
    <property type="project" value="TreeGrafter"/>
</dbReference>
<dbReference type="PANTHER" id="PTHR43758:SF2">
    <property type="entry name" value="OXIDIZED PURINE NUCLEOSIDE TRIPHOSPHATE HYDROLASE"/>
    <property type="match status" value="1"/>
</dbReference>
<dbReference type="InterPro" id="IPR015797">
    <property type="entry name" value="NUDIX_hydrolase-like_dom_sf"/>
</dbReference>
<comment type="catalytic activity">
    <reaction evidence="19">
        <text>O(6)-methyl-dGTP + H2O = O(6)-methyl-dGMP + diphosphate + H(+)</text>
        <dbReference type="Rhea" id="RHEA:67600"/>
        <dbReference type="ChEBI" id="CHEBI:15377"/>
        <dbReference type="ChEBI" id="CHEBI:15378"/>
        <dbReference type="ChEBI" id="CHEBI:33019"/>
        <dbReference type="ChEBI" id="CHEBI:169974"/>
        <dbReference type="ChEBI" id="CHEBI:169975"/>
    </reaction>
    <physiologicalReaction direction="left-to-right" evidence="19">
        <dbReference type="Rhea" id="RHEA:67601"/>
    </physiologicalReaction>
</comment>
<sequence length="158" mass="18606">MKQATLGFLIKRDENGKISEILLAMKKRGFGKGRINGTGGKVVSGEKIKDCVIRETQEEIAVTMIQPKKFGLIKFRFKYNENFNQDVHFYMCERWEGEPAESEEMKPRWYKIENIPYQKMWPDDKFWMPLFLRDKKITGKILFGENDLILENSIKSTD</sequence>
<evidence type="ECO:0000256" key="7">
    <source>
        <dbReference type="ARBA" id="ARBA00024448"/>
    </source>
</evidence>
<comment type="catalytic activity">
    <reaction evidence="10">
        <text>2-oxo-ATP + H2O = 2-oxo-AMP + diphosphate + H(+)</text>
        <dbReference type="Rhea" id="RHEA:67392"/>
        <dbReference type="ChEBI" id="CHEBI:15377"/>
        <dbReference type="ChEBI" id="CHEBI:15378"/>
        <dbReference type="ChEBI" id="CHEBI:33019"/>
        <dbReference type="ChEBI" id="CHEBI:71395"/>
        <dbReference type="ChEBI" id="CHEBI:172878"/>
    </reaction>
    <physiologicalReaction direction="left-to-right" evidence="10">
        <dbReference type="Rhea" id="RHEA:67393"/>
    </physiologicalReaction>
</comment>
<keyword evidence="4" id="KW-0479">Metal-binding</keyword>